<dbReference type="Proteomes" id="UP000494363">
    <property type="component" value="Unassembled WGS sequence"/>
</dbReference>
<evidence type="ECO:0008006" key="3">
    <source>
        <dbReference type="Google" id="ProtNLM"/>
    </source>
</evidence>
<evidence type="ECO:0000313" key="2">
    <source>
        <dbReference type="Proteomes" id="UP000494363"/>
    </source>
</evidence>
<reference evidence="1 2" key="1">
    <citation type="submission" date="2020-04" db="EMBL/GenBank/DDBJ databases">
        <authorList>
            <person name="De Canck E."/>
        </authorList>
    </citation>
    <scope>NUCLEOTIDE SEQUENCE [LARGE SCALE GENOMIC DNA]</scope>
    <source>
        <strain evidence="1 2">LMG 29542</strain>
    </source>
</reference>
<evidence type="ECO:0000313" key="1">
    <source>
        <dbReference type="EMBL" id="CAB3774421.1"/>
    </source>
</evidence>
<organism evidence="1 2">
    <name type="scientific">Paraburkholderia humisilvae</name>
    <dbReference type="NCBI Taxonomy" id="627669"/>
    <lineage>
        <taxon>Bacteria</taxon>
        <taxon>Pseudomonadati</taxon>
        <taxon>Pseudomonadota</taxon>
        <taxon>Betaproteobacteria</taxon>
        <taxon>Burkholderiales</taxon>
        <taxon>Burkholderiaceae</taxon>
        <taxon>Paraburkholderia</taxon>
    </lineage>
</organism>
<dbReference type="AlphaFoldDB" id="A0A6J5F9F3"/>
<gene>
    <name evidence="1" type="ORF">LMG29542_07799</name>
</gene>
<protein>
    <recommendedName>
        <fullName evidence="3">Tc1-like transposase DDE domain-containing protein</fullName>
    </recommendedName>
</protein>
<sequence length="95" mass="10985">MERVAAPYPGKQVHVVWDNLNTHRAQALWHTFNARHGKQRTFTSRRCTRLGQSDRSHTSTVHLRECTGQLIREHNQAAHPFKWSSQGYPLRTGAL</sequence>
<accession>A0A6J5F9F3</accession>
<keyword evidence="2" id="KW-1185">Reference proteome</keyword>
<name>A0A6J5F9F3_9BURK</name>
<proteinExistence type="predicted"/>
<dbReference type="EMBL" id="CADIKH010000115">
    <property type="protein sequence ID" value="CAB3774421.1"/>
    <property type="molecule type" value="Genomic_DNA"/>
</dbReference>
<dbReference type="RefSeq" id="WP_175233008.1">
    <property type="nucleotide sequence ID" value="NZ_CADIKH010000115.1"/>
</dbReference>